<organism evidence="3 4">
    <name type="scientific">Peptoniphilus hominis</name>
    <name type="common">ex Hitch et al. 2025</name>
    <dbReference type="NCBI Taxonomy" id="3133174"/>
    <lineage>
        <taxon>Bacteria</taxon>
        <taxon>Bacillati</taxon>
        <taxon>Bacillota</taxon>
        <taxon>Tissierellia</taxon>
        <taxon>Tissierellales</taxon>
        <taxon>Peptoniphilaceae</taxon>
        <taxon>Peptoniphilus</taxon>
    </lineage>
</organism>
<accession>A0ABV1CD17</accession>
<keyword evidence="1" id="KW-0472">Membrane</keyword>
<gene>
    <name evidence="3" type="ORF">WMO19_03800</name>
</gene>
<keyword evidence="4" id="KW-1185">Reference proteome</keyword>
<comment type="caution">
    <text evidence="3">The sequence shown here is derived from an EMBL/GenBank/DDBJ whole genome shotgun (WGS) entry which is preliminary data.</text>
</comment>
<feature type="transmembrane region" description="Helical" evidence="1">
    <location>
        <begin position="122"/>
        <end position="140"/>
    </location>
</feature>
<keyword evidence="1" id="KW-0812">Transmembrane</keyword>
<dbReference type="Pfam" id="PF07331">
    <property type="entry name" value="TctB"/>
    <property type="match status" value="1"/>
</dbReference>
<feature type="transmembrane region" description="Helical" evidence="1">
    <location>
        <begin position="40"/>
        <end position="59"/>
    </location>
</feature>
<feature type="transmembrane region" description="Helical" evidence="1">
    <location>
        <begin position="99"/>
        <end position="115"/>
    </location>
</feature>
<keyword evidence="1" id="KW-1133">Transmembrane helix</keyword>
<dbReference type="Proteomes" id="UP001447979">
    <property type="component" value="Unassembled WGS sequence"/>
</dbReference>
<proteinExistence type="predicted"/>
<evidence type="ECO:0000313" key="4">
    <source>
        <dbReference type="Proteomes" id="UP001447979"/>
    </source>
</evidence>
<feature type="transmembrane region" description="Helical" evidence="1">
    <location>
        <begin position="75"/>
        <end position="93"/>
    </location>
</feature>
<sequence length="155" mass="17792">MTKRVREIIISILFMLVGIFIYLQAMNIKPLMKNELGSGYFPKVIAVAIIILSVINLFINLRKEQEQEEEVKEKGDFFGGLSTIVLIGIYSVLYQKVGFLIGTSLYLFIQILILSPKEKRNFPIFVAISILFPIFVYYVFTRLINMPLPKGLFGF</sequence>
<evidence type="ECO:0000256" key="1">
    <source>
        <dbReference type="SAM" id="Phobius"/>
    </source>
</evidence>
<dbReference type="InterPro" id="IPR009936">
    <property type="entry name" value="DUF1468"/>
</dbReference>
<protein>
    <submittedName>
        <fullName evidence="3">Tripartite tricarboxylate transporter TctB family protein</fullName>
    </submittedName>
</protein>
<feature type="transmembrane region" description="Helical" evidence="1">
    <location>
        <begin position="7"/>
        <end position="28"/>
    </location>
</feature>
<dbReference type="EMBL" id="JBBMFO010000007">
    <property type="protein sequence ID" value="MEQ2400725.1"/>
    <property type="molecule type" value="Genomic_DNA"/>
</dbReference>
<feature type="domain" description="DUF1468" evidence="2">
    <location>
        <begin position="9"/>
        <end position="149"/>
    </location>
</feature>
<evidence type="ECO:0000313" key="3">
    <source>
        <dbReference type="EMBL" id="MEQ2400725.1"/>
    </source>
</evidence>
<name>A0ABV1CD17_9FIRM</name>
<evidence type="ECO:0000259" key="2">
    <source>
        <dbReference type="Pfam" id="PF07331"/>
    </source>
</evidence>
<dbReference type="RefSeq" id="WP_349170255.1">
    <property type="nucleotide sequence ID" value="NZ_JBBMFO010000007.1"/>
</dbReference>
<reference evidence="3 4" key="1">
    <citation type="submission" date="2024-03" db="EMBL/GenBank/DDBJ databases">
        <title>Human intestinal bacterial collection.</title>
        <authorList>
            <person name="Pauvert C."/>
            <person name="Hitch T.C.A."/>
            <person name="Clavel T."/>
        </authorList>
    </citation>
    <scope>NUCLEOTIDE SEQUENCE [LARGE SCALE GENOMIC DNA]</scope>
    <source>
        <strain evidence="3 4">CLA-SR-H025</strain>
    </source>
</reference>